<organism evidence="2 3">
    <name type="scientific">Acaulospora morrowiae</name>
    <dbReference type="NCBI Taxonomy" id="94023"/>
    <lineage>
        <taxon>Eukaryota</taxon>
        <taxon>Fungi</taxon>
        <taxon>Fungi incertae sedis</taxon>
        <taxon>Mucoromycota</taxon>
        <taxon>Glomeromycotina</taxon>
        <taxon>Glomeromycetes</taxon>
        <taxon>Diversisporales</taxon>
        <taxon>Acaulosporaceae</taxon>
        <taxon>Acaulospora</taxon>
    </lineage>
</organism>
<gene>
    <name evidence="2" type="ORF">AMORRO_LOCUS2714</name>
</gene>
<reference evidence="2" key="1">
    <citation type="submission" date="2021-06" db="EMBL/GenBank/DDBJ databases">
        <authorList>
            <person name="Kallberg Y."/>
            <person name="Tangrot J."/>
            <person name="Rosling A."/>
        </authorList>
    </citation>
    <scope>NUCLEOTIDE SEQUENCE</scope>
    <source>
        <strain evidence="2">CL551</strain>
    </source>
</reference>
<comment type="caution">
    <text evidence="2">The sequence shown here is derived from an EMBL/GenBank/DDBJ whole genome shotgun (WGS) entry which is preliminary data.</text>
</comment>
<protein>
    <submittedName>
        <fullName evidence="2">15999_t:CDS:1</fullName>
    </submittedName>
</protein>
<evidence type="ECO:0000256" key="1">
    <source>
        <dbReference type="SAM" id="MobiDB-lite"/>
    </source>
</evidence>
<dbReference type="Proteomes" id="UP000789342">
    <property type="component" value="Unassembled WGS sequence"/>
</dbReference>
<proteinExistence type="predicted"/>
<evidence type="ECO:0000313" key="2">
    <source>
        <dbReference type="EMBL" id="CAG8489652.1"/>
    </source>
</evidence>
<sequence>MPAYASSFVQKIPEKSFISQRSLCRQMDQINSTWEAFSRRISEGGAPMRQDPPDTPDLENTDTTRSSRKYKCDDTVTSSSIRLSFYLDDLSIFKTSAFVSGK</sequence>
<dbReference type="EMBL" id="CAJVPV010001198">
    <property type="protein sequence ID" value="CAG8489652.1"/>
    <property type="molecule type" value="Genomic_DNA"/>
</dbReference>
<dbReference type="AlphaFoldDB" id="A0A9N8ZCJ2"/>
<evidence type="ECO:0000313" key="3">
    <source>
        <dbReference type="Proteomes" id="UP000789342"/>
    </source>
</evidence>
<accession>A0A9N8ZCJ2</accession>
<feature type="region of interest" description="Disordered" evidence="1">
    <location>
        <begin position="41"/>
        <end position="70"/>
    </location>
</feature>
<keyword evidence="3" id="KW-1185">Reference proteome</keyword>
<name>A0A9N8ZCJ2_9GLOM</name>